<evidence type="ECO:0000313" key="3">
    <source>
        <dbReference type="Proteomes" id="UP000027920"/>
    </source>
</evidence>
<comment type="caution">
    <text evidence="2">The sequence shown here is derived from an EMBL/GenBank/DDBJ whole genome shotgun (WGS) entry which is preliminary data.</text>
</comment>
<gene>
    <name evidence="2" type="ORF">A1O9_05592</name>
</gene>
<feature type="non-terminal residue" evidence="2">
    <location>
        <position position="1"/>
    </location>
</feature>
<keyword evidence="1" id="KW-0812">Transmembrane</keyword>
<sequence>SYILPLVGSSLTVFYAFAETAVFSSFLRAADHDPATTSQVVRHWWSAFLVPGTSLVFATTLPTIISGSYALKYLSRGSSEWKLVLGGVISALAHFAFVPPIAATISAITDEEVEKRGETIAMVRKWLKLHFWRFALTDLPSLVCFTILSLGS</sequence>
<dbReference type="HOGENOM" id="CLU_092535_0_0_1"/>
<protein>
    <recommendedName>
        <fullName evidence="4">Integral membrane protein</fullName>
    </recommendedName>
</protein>
<dbReference type="EMBL" id="AMGV01000004">
    <property type="protein sequence ID" value="KEF57674.1"/>
    <property type="molecule type" value="Genomic_DNA"/>
</dbReference>
<evidence type="ECO:0000313" key="2">
    <source>
        <dbReference type="EMBL" id="KEF57674.1"/>
    </source>
</evidence>
<dbReference type="VEuPathDB" id="FungiDB:A1O9_05592"/>
<dbReference type="RefSeq" id="XP_013260264.1">
    <property type="nucleotide sequence ID" value="XM_013404810.1"/>
</dbReference>
<dbReference type="GeneID" id="25280517"/>
<dbReference type="Proteomes" id="UP000027920">
    <property type="component" value="Unassembled WGS sequence"/>
</dbReference>
<dbReference type="AlphaFoldDB" id="A0A072PC42"/>
<feature type="transmembrane region" description="Helical" evidence="1">
    <location>
        <begin position="83"/>
        <end position="109"/>
    </location>
</feature>
<feature type="transmembrane region" description="Helical" evidence="1">
    <location>
        <begin position="42"/>
        <end position="71"/>
    </location>
</feature>
<accession>A0A072PC42</accession>
<name>A0A072PC42_9EURO</name>
<dbReference type="STRING" id="1182545.A0A072PC42"/>
<proteinExistence type="predicted"/>
<keyword evidence="3" id="KW-1185">Reference proteome</keyword>
<evidence type="ECO:0008006" key="4">
    <source>
        <dbReference type="Google" id="ProtNLM"/>
    </source>
</evidence>
<keyword evidence="1" id="KW-0472">Membrane</keyword>
<keyword evidence="1" id="KW-1133">Transmembrane helix</keyword>
<dbReference type="OrthoDB" id="1523883at2759"/>
<reference evidence="2 3" key="1">
    <citation type="submission" date="2013-03" db="EMBL/GenBank/DDBJ databases">
        <title>The Genome Sequence of Exophiala aquamarina CBS 119918.</title>
        <authorList>
            <consortium name="The Broad Institute Genomics Platform"/>
            <person name="Cuomo C."/>
            <person name="de Hoog S."/>
            <person name="Gorbushina A."/>
            <person name="Walker B."/>
            <person name="Young S.K."/>
            <person name="Zeng Q."/>
            <person name="Gargeya S."/>
            <person name="Fitzgerald M."/>
            <person name="Haas B."/>
            <person name="Abouelleil A."/>
            <person name="Allen A.W."/>
            <person name="Alvarado L."/>
            <person name="Arachchi H.M."/>
            <person name="Berlin A.M."/>
            <person name="Chapman S.B."/>
            <person name="Gainer-Dewar J."/>
            <person name="Goldberg J."/>
            <person name="Griggs A."/>
            <person name="Gujja S."/>
            <person name="Hansen M."/>
            <person name="Howarth C."/>
            <person name="Imamovic A."/>
            <person name="Ireland A."/>
            <person name="Larimer J."/>
            <person name="McCowan C."/>
            <person name="Murphy C."/>
            <person name="Pearson M."/>
            <person name="Poon T.W."/>
            <person name="Priest M."/>
            <person name="Roberts A."/>
            <person name="Saif S."/>
            <person name="Shea T."/>
            <person name="Sisk P."/>
            <person name="Sykes S."/>
            <person name="Wortman J."/>
            <person name="Nusbaum C."/>
            <person name="Birren B."/>
        </authorList>
    </citation>
    <scope>NUCLEOTIDE SEQUENCE [LARGE SCALE GENOMIC DNA]</scope>
    <source>
        <strain evidence="2 3">CBS 119918</strain>
    </source>
</reference>
<organism evidence="2 3">
    <name type="scientific">Exophiala aquamarina CBS 119918</name>
    <dbReference type="NCBI Taxonomy" id="1182545"/>
    <lineage>
        <taxon>Eukaryota</taxon>
        <taxon>Fungi</taxon>
        <taxon>Dikarya</taxon>
        <taxon>Ascomycota</taxon>
        <taxon>Pezizomycotina</taxon>
        <taxon>Eurotiomycetes</taxon>
        <taxon>Chaetothyriomycetidae</taxon>
        <taxon>Chaetothyriales</taxon>
        <taxon>Herpotrichiellaceae</taxon>
        <taxon>Exophiala</taxon>
    </lineage>
</organism>
<feature type="transmembrane region" description="Helical" evidence="1">
    <location>
        <begin position="129"/>
        <end position="150"/>
    </location>
</feature>
<evidence type="ECO:0000256" key="1">
    <source>
        <dbReference type="SAM" id="Phobius"/>
    </source>
</evidence>